<accession>X1FJG4</accession>
<dbReference type="Gene3D" id="3.40.50.300">
    <property type="entry name" value="P-loop containing nucleotide triphosphate hydrolases"/>
    <property type="match status" value="1"/>
</dbReference>
<organism evidence="2">
    <name type="scientific">marine sediment metagenome</name>
    <dbReference type="NCBI Taxonomy" id="412755"/>
    <lineage>
        <taxon>unclassified sequences</taxon>
        <taxon>metagenomes</taxon>
        <taxon>ecological metagenomes</taxon>
    </lineage>
</organism>
<name>X1FJG4_9ZZZZ</name>
<evidence type="ECO:0000259" key="1">
    <source>
        <dbReference type="Pfam" id="PF07693"/>
    </source>
</evidence>
<dbReference type="InterPro" id="IPR011646">
    <property type="entry name" value="KAP_P-loop"/>
</dbReference>
<dbReference type="EMBL" id="BARU01011462">
    <property type="protein sequence ID" value="GAH45087.1"/>
    <property type="molecule type" value="Genomic_DNA"/>
</dbReference>
<dbReference type="SUPFAM" id="SSF52540">
    <property type="entry name" value="P-loop containing nucleoside triphosphate hydrolases"/>
    <property type="match status" value="1"/>
</dbReference>
<feature type="domain" description="KAP NTPase" evidence="1">
    <location>
        <begin position="42"/>
        <end position="83"/>
    </location>
</feature>
<reference evidence="2" key="1">
    <citation type="journal article" date="2014" name="Front. Microbiol.">
        <title>High frequency of phylogenetically diverse reductive dehalogenase-homologous genes in deep subseafloor sedimentary metagenomes.</title>
        <authorList>
            <person name="Kawai M."/>
            <person name="Futagami T."/>
            <person name="Toyoda A."/>
            <person name="Takaki Y."/>
            <person name="Nishi S."/>
            <person name="Hori S."/>
            <person name="Arai W."/>
            <person name="Tsubouchi T."/>
            <person name="Morono Y."/>
            <person name="Uchiyama I."/>
            <person name="Ito T."/>
            <person name="Fujiyama A."/>
            <person name="Inagaki F."/>
            <person name="Takami H."/>
        </authorList>
    </citation>
    <scope>NUCLEOTIDE SEQUENCE</scope>
    <source>
        <strain evidence="2">Expedition CK06-06</strain>
    </source>
</reference>
<sequence length="89" mass="10269">MDEKFLSNKPIYNLSSENDLFGNLEKSSFIVDFINNNIDYVRKNNMIALFGNWGSGKTTVVNDICSKMDKKFDPFIFNAWKYEKDGNPA</sequence>
<gene>
    <name evidence="2" type="ORF">S03H2_21514</name>
</gene>
<dbReference type="InterPro" id="IPR027417">
    <property type="entry name" value="P-loop_NTPase"/>
</dbReference>
<proteinExistence type="predicted"/>
<comment type="caution">
    <text evidence="2">The sequence shown here is derived from an EMBL/GenBank/DDBJ whole genome shotgun (WGS) entry which is preliminary data.</text>
</comment>
<protein>
    <recommendedName>
        <fullName evidence="1">KAP NTPase domain-containing protein</fullName>
    </recommendedName>
</protein>
<dbReference type="AlphaFoldDB" id="X1FJG4"/>
<dbReference type="Pfam" id="PF07693">
    <property type="entry name" value="KAP_NTPase"/>
    <property type="match status" value="1"/>
</dbReference>
<evidence type="ECO:0000313" key="2">
    <source>
        <dbReference type="EMBL" id="GAH45087.1"/>
    </source>
</evidence>